<dbReference type="PANTHER" id="PTHR42034">
    <property type="entry name" value="CHROMOSOME 7, WHOLE GENOME SHOTGUN SEQUENCE-RELATED"/>
    <property type="match status" value="1"/>
</dbReference>
<dbReference type="Gene3D" id="3.30.559.10">
    <property type="entry name" value="Chloramphenicol acetyltransferase-like domain"/>
    <property type="match status" value="1"/>
</dbReference>
<gene>
    <name evidence="3" type="ORF">ACHE_40872A</name>
</gene>
<sequence>MAASYERFIWKQSKPGRWERDVDEVEQFYTSLGKAYAGSGRTYFAITAHISYTVVIEKNIDRLSTEQRIQEALKKAWLHLRYTHPTIASWVEYDPTAKECKKIYEGFHERNDQNSWLEDTFRIIADSKKYRTGQEFSNADPPVPKLPTLFLVQRPISSNNIQADLVLRAHHDIIDGIGTLHFWDRLFDYASQAYDEETCYQLPHFGDEWKNLSPPLRVAAAIPETLTSEQTARIERTKAVNSALREKVEIATVPLQSDATLPGKHQRIALKLDNEQTRRLLGACKALGASVTHIYHAAIAVALRDAQKRSSQARSVRYINYSLINERDHCLPPYSTPAHAVSTYHSVSGQSLAIDLGVPAASVPQRDQQQQKDEFRGIIQEIKNFYTEIRDDKEHIALAPAYWTLTALPYDPVPTPVPSPNPTPSASISSMGVIDKIIQPHRSVFELDDPWVTGEELGTGLGFFLGTFKGELSFSVAYNDVWHNLEEARGYLNRCQEIILECAGIAM</sequence>
<dbReference type="InterPro" id="IPR009992">
    <property type="entry name" value="Tri3/Sat12/Sat16/Mac1"/>
</dbReference>
<dbReference type="Pfam" id="PF07428">
    <property type="entry name" value="Tri3"/>
    <property type="match status" value="1"/>
</dbReference>
<dbReference type="AlphaFoldDB" id="A0A7R7ZN90"/>
<name>A0A7R7ZN90_ASPCH</name>
<dbReference type="KEGG" id="ache:ACHE_40872A"/>
<evidence type="ECO:0000256" key="1">
    <source>
        <dbReference type="ARBA" id="ARBA00006439"/>
    </source>
</evidence>
<accession>A0A7R7ZN90</accession>
<dbReference type="Proteomes" id="UP000637239">
    <property type="component" value="Chromosome 4"/>
</dbReference>
<protein>
    <submittedName>
        <fullName evidence="3">Uncharacterized protein</fullName>
    </submittedName>
</protein>
<keyword evidence="4" id="KW-1185">Reference proteome</keyword>
<dbReference type="SUPFAM" id="SSF52777">
    <property type="entry name" value="CoA-dependent acyltransferases"/>
    <property type="match status" value="1"/>
</dbReference>
<reference evidence="3" key="2">
    <citation type="submission" date="2021-02" db="EMBL/GenBank/DDBJ databases">
        <title>Aspergillus chevalieri M1 genome sequence.</title>
        <authorList>
            <person name="Kadooka C."/>
            <person name="Mori K."/>
            <person name="Futagami T."/>
        </authorList>
    </citation>
    <scope>NUCLEOTIDE SEQUENCE</scope>
    <source>
        <strain evidence="3">M1</strain>
    </source>
</reference>
<evidence type="ECO:0000313" key="3">
    <source>
        <dbReference type="EMBL" id="BCR88308.1"/>
    </source>
</evidence>
<dbReference type="GeneID" id="66982667"/>
<proteinExistence type="inferred from homology"/>
<keyword evidence="2" id="KW-0808">Transferase</keyword>
<dbReference type="GO" id="GO:0016407">
    <property type="term" value="F:acetyltransferase activity"/>
    <property type="evidence" value="ECO:0007669"/>
    <property type="project" value="InterPro"/>
</dbReference>
<evidence type="ECO:0000313" key="4">
    <source>
        <dbReference type="Proteomes" id="UP000637239"/>
    </source>
</evidence>
<dbReference type="InterPro" id="IPR023213">
    <property type="entry name" value="CAT-like_dom_sf"/>
</dbReference>
<dbReference type="Gene3D" id="3.30.559.30">
    <property type="entry name" value="Nonribosomal peptide synthetase, condensation domain"/>
    <property type="match status" value="1"/>
</dbReference>
<organism evidence="3 4">
    <name type="scientific">Aspergillus chevalieri</name>
    <name type="common">Eurotium chevalieri</name>
    <dbReference type="NCBI Taxonomy" id="182096"/>
    <lineage>
        <taxon>Eukaryota</taxon>
        <taxon>Fungi</taxon>
        <taxon>Dikarya</taxon>
        <taxon>Ascomycota</taxon>
        <taxon>Pezizomycotina</taxon>
        <taxon>Eurotiomycetes</taxon>
        <taxon>Eurotiomycetidae</taxon>
        <taxon>Eurotiales</taxon>
        <taxon>Aspergillaceae</taxon>
        <taxon>Aspergillus</taxon>
        <taxon>Aspergillus subgen. Aspergillus</taxon>
    </lineage>
</organism>
<evidence type="ECO:0000256" key="2">
    <source>
        <dbReference type="ARBA" id="ARBA00022679"/>
    </source>
</evidence>
<dbReference type="EMBL" id="AP024419">
    <property type="protein sequence ID" value="BCR88308.1"/>
    <property type="molecule type" value="Genomic_DNA"/>
</dbReference>
<dbReference type="GO" id="GO:0043386">
    <property type="term" value="P:mycotoxin biosynthetic process"/>
    <property type="evidence" value="ECO:0007669"/>
    <property type="project" value="InterPro"/>
</dbReference>
<comment type="similarity">
    <text evidence="1">Belongs to the trichothecene O-acetyltransferase family.</text>
</comment>
<dbReference type="PANTHER" id="PTHR42034:SF1">
    <property type="entry name" value="CONDENSATION DOMAIN-CONTAINING PROTEIN"/>
    <property type="match status" value="1"/>
</dbReference>
<dbReference type="RefSeq" id="XP_043136830.1">
    <property type="nucleotide sequence ID" value="XM_043279119.1"/>
</dbReference>
<reference evidence="3" key="1">
    <citation type="submission" date="2021-01" db="EMBL/GenBank/DDBJ databases">
        <authorList>
            <consortium name="Aspergillus chevalieri M1 genome sequencing consortium"/>
            <person name="Kazuki M."/>
            <person name="Futagami T."/>
        </authorList>
    </citation>
    <scope>NUCLEOTIDE SEQUENCE</scope>
    <source>
        <strain evidence="3">M1</strain>
    </source>
</reference>